<evidence type="ECO:0000313" key="3">
    <source>
        <dbReference type="Proteomes" id="UP001457282"/>
    </source>
</evidence>
<feature type="compositionally biased region" description="Polar residues" evidence="1">
    <location>
        <begin position="12"/>
        <end position="26"/>
    </location>
</feature>
<evidence type="ECO:0000313" key="2">
    <source>
        <dbReference type="EMBL" id="KAK9933156.1"/>
    </source>
</evidence>
<dbReference type="PANTHER" id="PTHR36402:SF1">
    <property type="entry name" value="EXPRESSED PROTEIN"/>
    <property type="match status" value="1"/>
</dbReference>
<evidence type="ECO:0000256" key="1">
    <source>
        <dbReference type="SAM" id="MobiDB-lite"/>
    </source>
</evidence>
<feature type="region of interest" description="Disordered" evidence="1">
    <location>
        <begin position="1"/>
        <end position="26"/>
    </location>
</feature>
<dbReference type="EMBL" id="JBEDUW010000004">
    <property type="protein sequence ID" value="KAK9933156.1"/>
    <property type="molecule type" value="Genomic_DNA"/>
</dbReference>
<dbReference type="AlphaFoldDB" id="A0AAW1XA95"/>
<gene>
    <name evidence="2" type="ORF">M0R45_020361</name>
</gene>
<protein>
    <submittedName>
        <fullName evidence="2">Uncharacterized protein</fullName>
    </submittedName>
</protein>
<comment type="caution">
    <text evidence="2">The sequence shown here is derived from an EMBL/GenBank/DDBJ whole genome shotgun (WGS) entry which is preliminary data.</text>
</comment>
<reference evidence="2 3" key="1">
    <citation type="journal article" date="2023" name="G3 (Bethesda)">
        <title>A chromosome-length genome assembly and annotation of blackberry (Rubus argutus, cv. 'Hillquist').</title>
        <authorList>
            <person name="Bruna T."/>
            <person name="Aryal R."/>
            <person name="Dudchenko O."/>
            <person name="Sargent D.J."/>
            <person name="Mead D."/>
            <person name="Buti M."/>
            <person name="Cavallini A."/>
            <person name="Hytonen T."/>
            <person name="Andres J."/>
            <person name="Pham M."/>
            <person name="Weisz D."/>
            <person name="Mascagni F."/>
            <person name="Usai G."/>
            <person name="Natali L."/>
            <person name="Bassil N."/>
            <person name="Fernandez G.E."/>
            <person name="Lomsadze A."/>
            <person name="Armour M."/>
            <person name="Olukolu B."/>
            <person name="Poorten T."/>
            <person name="Britton C."/>
            <person name="Davik J."/>
            <person name="Ashrafi H."/>
            <person name="Aiden E.L."/>
            <person name="Borodovsky M."/>
            <person name="Worthington M."/>
        </authorList>
    </citation>
    <scope>NUCLEOTIDE SEQUENCE [LARGE SCALE GENOMIC DNA]</scope>
    <source>
        <strain evidence="2">PI 553951</strain>
    </source>
</reference>
<dbReference type="Proteomes" id="UP001457282">
    <property type="component" value="Unassembled WGS sequence"/>
</dbReference>
<keyword evidence="3" id="KW-1185">Reference proteome</keyword>
<accession>A0AAW1XA95</accession>
<organism evidence="2 3">
    <name type="scientific">Rubus argutus</name>
    <name type="common">Southern blackberry</name>
    <dbReference type="NCBI Taxonomy" id="59490"/>
    <lineage>
        <taxon>Eukaryota</taxon>
        <taxon>Viridiplantae</taxon>
        <taxon>Streptophyta</taxon>
        <taxon>Embryophyta</taxon>
        <taxon>Tracheophyta</taxon>
        <taxon>Spermatophyta</taxon>
        <taxon>Magnoliopsida</taxon>
        <taxon>eudicotyledons</taxon>
        <taxon>Gunneridae</taxon>
        <taxon>Pentapetalae</taxon>
        <taxon>rosids</taxon>
        <taxon>fabids</taxon>
        <taxon>Rosales</taxon>
        <taxon>Rosaceae</taxon>
        <taxon>Rosoideae</taxon>
        <taxon>Rosoideae incertae sedis</taxon>
        <taxon>Rubus</taxon>
    </lineage>
</organism>
<proteinExistence type="predicted"/>
<feature type="compositionally biased region" description="Basic and acidic residues" evidence="1">
    <location>
        <begin position="142"/>
        <end position="163"/>
    </location>
</feature>
<name>A0AAW1XA95_RUBAR</name>
<sequence length="180" mass="21083">MATSRSLHRTLRSFSTTASPSYHSTHQFSEPKSLIARWNAPSNPKEAEAEVKLSQLRKYYNLLVLRRDYAKHVKEVRMKSIMEVELMRLEMLRVDEARKEALRIQNEQTKRLKAEAAKVRAQKRQAAKQESEQTLLKQKAEKLENLKKKEMLREAKKKEKNEVLHCQSSPGKEPELEKKT</sequence>
<dbReference type="PANTHER" id="PTHR36402">
    <property type="entry name" value="EXPRESSED PROTEIN"/>
    <property type="match status" value="1"/>
</dbReference>
<feature type="compositionally biased region" description="Basic residues" evidence="1">
    <location>
        <begin position="1"/>
        <end position="11"/>
    </location>
</feature>
<feature type="region of interest" description="Disordered" evidence="1">
    <location>
        <begin position="142"/>
        <end position="180"/>
    </location>
</feature>